<keyword evidence="3" id="KW-1185">Reference proteome</keyword>
<protein>
    <submittedName>
        <fullName evidence="2">Uncharacterized protein</fullName>
    </submittedName>
</protein>
<feature type="region of interest" description="Disordered" evidence="1">
    <location>
        <begin position="1"/>
        <end position="37"/>
    </location>
</feature>
<name>A0A834TRM5_9FABA</name>
<sequence length="57" mass="6873">MEPNDNRAEADEMNIQERREMKENKPRRGNKKLLPRRDKQVLQTAAEEYEKEKAFLV</sequence>
<organism evidence="2 3">
    <name type="scientific">Senna tora</name>
    <dbReference type="NCBI Taxonomy" id="362788"/>
    <lineage>
        <taxon>Eukaryota</taxon>
        <taxon>Viridiplantae</taxon>
        <taxon>Streptophyta</taxon>
        <taxon>Embryophyta</taxon>
        <taxon>Tracheophyta</taxon>
        <taxon>Spermatophyta</taxon>
        <taxon>Magnoliopsida</taxon>
        <taxon>eudicotyledons</taxon>
        <taxon>Gunneridae</taxon>
        <taxon>Pentapetalae</taxon>
        <taxon>rosids</taxon>
        <taxon>fabids</taxon>
        <taxon>Fabales</taxon>
        <taxon>Fabaceae</taxon>
        <taxon>Caesalpinioideae</taxon>
        <taxon>Cassia clade</taxon>
        <taxon>Senna</taxon>
    </lineage>
</organism>
<evidence type="ECO:0000256" key="1">
    <source>
        <dbReference type="SAM" id="MobiDB-lite"/>
    </source>
</evidence>
<reference evidence="2" key="1">
    <citation type="submission" date="2020-09" db="EMBL/GenBank/DDBJ databases">
        <title>Genome-Enabled Discovery of Anthraquinone Biosynthesis in Senna tora.</title>
        <authorList>
            <person name="Kang S.-H."/>
            <person name="Pandey R.P."/>
            <person name="Lee C.-M."/>
            <person name="Sim J.-S."/>
            <person name="Jeong J.-T."/>
            <person name="Choi B.-S."/>
            <person name="Jung M."/>
            <person name="Ginzburg D."/>
            <person name="Zhao K."/>
            <person name="Won S.Y."/>
            <person name="Oh T.-J."/>
            <person name="Yu Y."/>
            <person name="Kim N.-H."/>
            <person name="Lee O.R."/>
            <person name="Lee T.-H."/>
            <person name="Bashyal P."/>
            <person name="Kim T.-S."/>
            <person name="Lee W.-H."/>
            <person name="Kawkins C."/>
            <person name="Kim C.-K."/>
            <person name="Kim J.S."/>
            <person name="Ahn B.O."/>
            <person name="Rhee S.Y."/>
            <person name="Sohng J.K."/>
        </authorList>
    </citation>
    <scope>NUCLEOTIDE SEQUENCE</scope>
    <source>
        <tissue evidence="2">Leaf</tissue>
    </source>
</reference>
<proteinExistence type="predicted"/>
<evidence type="ECO:0000313" key="3">
    <source>
        <dbReference type="Proteomes" id="UP000634136"/>
    </source>
</evidence>
<accession>A0A834TRM5</accession>
<dbReference type="EMBL" id="JAAIUW010000006">
    <property type="protein sequence ID" value="KAF7825656.1"/>
    <property type="molecule type" value="Genomic_DNA"/>
</dbReference>
<comment type="caution">
    <text evidence="2">The sequence shown here is derived from an EMBL/GenBank/DDBJ whole genome shotgun (WGS) entry which is preliminary data.</text>
</comment>
<dbReference type="AlphaFoldDB" id="A0A834TRM5"/>
<gene>
    <name evidence="2" type="ORF">G2W53_016820</name>
</gene>
<feature type="compositionally biased region" description="Basic and acidic residues" evidence="1">
    <location>
        <begin position="1"/>
        <end position="26"/>
    </location>
</feature>
<evidence type="ECO:0000313" key="2">
    <source>
        <dbReference type="EMBL" id="KAF7825656.1"/>
    </source>
</evidence>
<dbReference type="Proteomes" id="UP000634136">
    <property type="component" value="Unassembled WGS sequence"/>
</dbReference>